<accession>A0ABN2Q170</accession>
<reference evidence="1 2" key="1">
    <citation type="journal article" date="2019" name="Int. J. Syst. Evol. Microbiol.">
        <title>The Global Catalogue of Microorganisms (GCM) 10K type strain sequencing project: providing services to taxonomists for standard genome sequencing and annotation.</title>
        <authorList>
            <consortium name="The Broad Institute Genomics Platform"/>
            <consortium name="The Broad Institute Genome Sequencing Center for Infectious Disease"/>
            <person name="Wu L."/>
            <person name="Ma J."/>
        </authorList>
    </citation>
    <scope>NUCLEOTIDE SEQUENCE [LARGE SCALE GENOMIC DNA]</scope>
    <source>
        <strain evidence="1 2">JCM 14545</strain>
    </source>
</reference>
<evidence type="ECO:0000313" key="2">
    <source>
        <dbReference type="Proteomes" id="UP001501116"/>
    </source>
</evidence>
<gene>
    <name evidence="1" type="ORF">GCM10009754_04260</name>
</gene>
<name>A0ABN2Q170_9PSEU</name>
<organism evidence="1 2">
    <name type="scientific">Amycolatopsis minnesotensis</name>
    <dbReference type="NCBI Taxonomy" id="337894"/>
    <lineage>
        <taxon>Bacteria</taxon>
        <taxon>Bacillati</taxon>
        <taxon>Actinomycetota</taxon>
        <taxon>Actinomycetes</taxon>
        <taxon>Pseudonocardiales</taxon>
        <taxon>Pseudonocardiaceae</taxon>
        <taxon>Amycolatopsis</taxon>
    </lineage>
</organism>
<dbReference type="Proteomes" id="UP001501116">
    <property type="component" value="Unassembled WGS sequence"/>
</dbReference>
<keyword evidence="2" id="KW-1185">Reference proteome</keyword>
<dbReference type="EMBL" id="BAAANN010000002">
    <property type="protein sequence ID" value="GAA1940263.1"/>
    <property type="molecule type" value="Genomic_DNA"/>
</dbReference>
<dbReference type="RefSeq" id="WP_344412750.1">
    <property type="nucleotide sequence ID" value="NZ_BAAANN010000002.1"/>
</dbReference>
<protein>
    <submittedName>
        <fullName evidence="1">Uncharacterized protein</fullName>
    </submittedName>
</protein>
<proteinExistence type="predicted"/>
<comment type="caution">
    <text evidence="1">The sequence shown here is derived from an EMBL/GenBank/DDBJ whole genome shotgun (WGS) entry which is preliminary data.</text>
</comment>
<evidence type="ECO:0000313" key="1">
    <source>
        <dbReference type="EMBL" id="GAA1940263.1"/>
    </source>
</evidence>
<sequence>MSLLRMNWALTAEIEYEAFVDTEVARKALADYLEWEPESAAEMTADELSEVALAHADALDVVLADLEADAPEVDFGVFERRVVTARPVLRPVPSADKSVAQGEAVA</sequence>